<sequence>MANGSPSRYICRFSFSHACPLEGRKFQAAATGGTPVPSAMTATHRLAVGRISLTRLSFCHKPKAWPVFPWPGSSCCPVWYLSFATTPVPTPVRRGTSVVSHPHDHTSATVHSNQYVDGWDVSAAVASAFAAVVVAGASVSLGVYDAMPPLFSLTLADTDLARFPCPAHALRVEWLHRSHVVHGSITTVWHTRLPRHAMNSALGLGHVVVARLRAALMGSGEGEGDKHGGLPSRQTSVIGSTLSTAVQKGNLIPMCSLPHVVPP</sequence>
<reference evidence="1" key="1">
    <citation type="journal article" date="2023" name="Mol. Phylogenet. Evol.">
        <title>Genome-scale phylogeny and comparative genomics of the fungal order Sordariales.</title>
        <authorList>
            <person name="Hensen N."/>
            <person name="Bonometti L."/>
            <person name="Westerberg I."/>
            <person name="Brannstrom I.O."/>
            <person name="Guillou S."/>
            <person name="Cros-Aarteil S."/>
            <person name="Calhoun S."/>
            <person name="Haridas S."/>
            <person name="Kuo A."/>
            <person name="Mondo S."/>
            <person name="Pangilinan J."/>
            <person name="Riley R."/>
            <person name="LaButti K."/>
            <person name="Andreopoulos B."/>
            <person name="Lipzen A."/>
            <person name="Chen C."/>
            <person name="Yan M."/>
            <person name="Daum C."/>
            <person name="Ng V."/>
            <person name="Clum A."/>
            <person name="Steindorff A."/>
            <person name="Ohm R.A."/>
            <person name="Martin F."/>
            <person name="Silar P."/>
            <person name="Natvig D.O."/>
            <person name="Lalanne C."/>
            <person name="Gautier V."/>
            <person name="Ament-Velasquez S.L."/>
            <person name="Kruys A."/>
            <person name="Hutchinson M.I."/>
            <person name="Powell A.J."/>
            <person name="Barry K."/>
            <person name="Miller A.N."/>
            <person name="Grigoriev I.V."/>
            <person name="Debuchy R."/>
            <person name="Gladieux P."/>
            <person name="Hiltunen Thoren M."/>
            <person name="Johannesson H."/>
        </authorList>
    </citation>
    <scope>NUCLEOTIDE SEQUENCE</scope>
    <source>
        <strain evidence="1">CBS 314.62</strain>
    </source>
</reference>
<dbReference type="AlphaFoldDB" id="A0AAE0XGW5"/>
<proteinExistence type="predicted"/>
<dbReference type="Proteomes" id="UP001270362">
    <property type="component" value="Unassembled WGS sequence"/>
</dbReference>
<dbReference type="EMBL" id="JAULSO010000001">
    <property type="protein sequence ID" value="KAK3693224.1"/>
    <property type="molecule type" value="Genomic_DNA"/>
</dbReference>
<protein>
    <submittedName>
        <fullName evidence="1">Uncharacterized protein</fullName>
    </submittedName>
</protein>
<organism evidence="1 2">
    <name type="scientific">Podospora appendiculata</name>
    <dbReference type="NCBI Taxonomy" id="314037"/>
    <lineage>
        <taxon>Eukaryota</taxon>
        <taxon>Fungi</taxon>
        <taxon>Dikarya</taxon>
        <taxon>Ascomycota</taxon>
        <taxon>Pezizomycotina</taxon>
        <taxon>Sordariomycetes</taxon>
        <taxon>Sordariomycetidae</taxon>
        <taxon>Sordariales</taxon>
        <taxon>Podosporaceae</taxon>
        <taxon>Podospora</taxon>
    </lineage>
</organism>
<comment type="caution">
    <text evidence="1">The sequence shown here is derived from an EMBL/GenBank/DDBJ whole genome shotgun (WGS) entry which is preliminary data.</text>
</comment>
<name>A0AAE0XGW5_9PEZI</name>
<reference evidence="1" key="2">
    <citation type="submission" date="2023-06" db="EMBL/GenBank/DDBJ databases">
        <authorList>
            <consortium name="Lawrence Berkeley National Laboratory"/>
            <person name="Haridas S."/>
            <person name="Hensen N."/>
            <person name="Bonometti L."/>
            <person name="Westerberg I."/>
            <person name="Brannstrom I.O."/>
            <person name="Guillou S."/>
            <person name="Cros-Aarteil S."/>
            <person name="Calhoun S."/>
            <person name="Kuo A."/>
            <person name="Mondo S."/>
            <person name="Pangilinan J."/>
            <person name="Riley R."/>
            <person name="Labutti K."/>
            <person name="Andreopoulos B."/>
            <person name="Lipzen A."/>
            <person name="Chen C."/>
            <person name="Yanf M."/>
            <person name="Daum C."/>
            <person name="Ng V."/>
            <person name="Clum A."/>
            <person name="Steindorff A."/>
            <person name="Ohm R."/>
            <person name="Martin F."/>
            <person name="Silar P."/>
            <person name="Natvig D."/>
            <person name="Lalanne C."/>
            <person name="Gautier V."/>
            <person name="Ament-Velasquez S.L."/>
            <person name="Kruys A."/>
            <person name="Hutchinson M.I."/>
            <person name="Powell A.J."/>
            <person name="Barry K."/>
            <person name="Miller A.N."/>
            <person name="Grigoriev I.V."/>
            <person name="Debuchy R."/>
            <person name="Gladieux P."/>
            <person name="Thoren M.H."/>
            <person name="Johannesson H."/>
        </authorList>
    </citation>
    <scope>NUCLEOTIDE SEQUENCE</scope>
    <source>
        <strain evidence="1">CBS 314.62</strain>
    </source>
</reference>
<keyword evidence="2" id="KW-1185">Reference proteome</keyword>
<evidence type="ECO:0000313" key="2">
    <source>
        <dbReference type="Proteomes" id="UP001270362"/>
    </source>
</evidence>
<evidence type="ECO:0000313" key="1">
    <source>
        <dbReference type="EMBL" id="KAK3693224.1"/>
    </source>
</evidence>
<accession>A0AAE0XGW5</accession>
<gene>
    <name evidence="1" type="ORF">B0T22DRAFT_35636</name>
</gene>